<gene>
    <name evidence="1" type="ORF">HF086_009653</name>
</gene>
<name>A0A922SM52_SPOEX</name>
<reference evidence="1" key="1">
    <citation type="journal article" date="2021" name="G3 (Bethesda)">
        <title>Genome and transcriptome analysis of the beet armyworm Spodoptera exigua reveals targets for pest control. .</title>
        <authorList>
            <person name="Simon S."/>
            <person name="Breeschoten T."/>
            <person name="Jansen H.J."/>
            <person name="Dirks R.P."/>
            <person name="Schranz M.E."/>
            <person name="Ros V.I.D."/>
        </authorList>
    </citation>
    <scope>NUCLEOTIDE SEQUENCE</scope>
    <source>
        <strain evidence="1">TB_SE_WUR_2020</strain>
    </source>
</reference>
<proteinExistence type="predicted"/>
<evidence type="ECO:0000313" key="1">
    <source>
        <dbReference type="EMBL" id="KAH9642289.1"/>
    </source>
</evidence>
<comment type="caution">
    <text evidence="1">The sequence shown here is derived from an EMBL/GenBank/DDBJ whole genome shotgun (WGS) entry which is preliminary data.</text>
</comment>
<dbReference type="AlphaFoldDB" id="A0A922SM52"/>
<organism evidence="1 2">
    <name type="scientific">Spodoptera exigua</name>
    <name type="common">Beet armyworm</name>
    <name type="synonym">Noctua fulgens</name>
    <dbReference type="NCBI Taxonomy" id="7107"/>
    <lineage>
        <taxon>Eukaryota</taxon>
        <taxon>Metazoa</taxon>
        <taxon>Ecdysozoa</taxon>
        <taxon>Arthropoda</taxon>
        <taxon>Hexapoda</taxon>
        <taxon>Insecta</taxon>
        <taxon>Pterygota</taxon>
        <taxon>Neoptera</taxon>
        <taxon>Endopterygota</taxon>
        <taxon>Lepidoptera</taxon>
        <taxon>Glossata</taxon>
        <taxon>Ditrysia</taxon>
        <taxon>Noctuoidea</taxon>
        <taxon>Noctuidae</taxon>
        <taxon>Amphipyrinae</taxon>
        <taxon>Spodoptera</taxon>
    </lineage>
</organism>
<protein>
    <recommendedName>
        <fullName evidence="3">Nuclease HARBI1</fullName>
    </recommendedName>
</protein>
<dbReference type="Proteomes" id="UP000814243">
    <property type="component" value="Unassembled WGS sequence"/>
</dbReference>
<accession>A0A922SM52</accession>
<sequence>MDLWELYSDDDEEIIEYINRPRELFERADLFGMYSDDKFFRRFRLTKETTTILLQQIAPHLKTSNKIKSVTPMNQLLCTLRFYATGSQLITCGDMIGVHESTACRIVHRVTHAIALLYKMGISIHLHRVPGIIVATAVLHNLAILRKENIPPEDQDFPVIMEVRDDDVASERYGRGRANLQRRLLIEGYFASL</sequence>
<evidence type="ECO:0000313" key="2">
    <source>
        <dbReference type="Proteomes" id="UP000814243"/>
    </source>
</evidence>
<dbReference type="EMBL" id="JACEFF010000192">
    <property type="protein sequence ID" value="KAH9642289.1"/>
    <property type="molecule type" value="Genomic_DNA"/>
</dbReference>
<evidence type="ECO:0008006" key="3">
    <source>
        <dbReference type="Google" id="ProtNLM"/>
    </source>
</evidence>